<dbReference type="RefSeq" id="XP_019850760.1">
    <property type="nucleotide sequence ID" value="XM_019995201.1"/>
</dbReference>
<dbReference type="EnsemblMetazoa" id="XM_019995201.1">
    <property type="protein sequence ID" value="XP_019850760.1"/>
    <property type="gene ID" value="LOC109581248"/>
</dbReference>
<keyword evidence="1" id="KW-1133">Transmembrane helix</keyword>
<dbReference type="KEGG" id="aqu:109581248"/>
<keyword evidence="1" id="KW-0812">Transmembrane</keyword>
<reference evidence="3" key="1">
    <citation type="journal article" date="2010" name="Nature">
        <title>The Amphimedon queenslandica genome and the evolution of animal complexity.</title>
        <authorList>
            <person name="Srivastava M."/>
            <person name="Simakov O."/>
            <person name="Chapman J."/>
            <person name="Fahey B."/>
            <person name="Gauthier M.E."/>
            <person name="Mitros T."/>
            <person name="Richards G.S."/>
            <person name="Conaco C."/>
            <person name="Dacre M."/>
            <person name="Hellsten U."/>
            <person name="Larroux C."/>
            <person name="Putnam N.H."/>
            <person name="Stanke M."/>
            <person name="Adamska M."/>
            <person name="Darling A."/>
            <person name="Degnan S.M."/>
            <person name="Oakley T.H."/>
            <person name="Plachetzki D.C."/>
            <person name="Zhai Y."/>
            <person name="Adamski M."/>
            <person name="Calcino A."/>
            <person name="Cummins S.F."/>
            <person name="Goodstein D.M."/>
            <person name="Harris C."/>
            <person name="Jackson D.J."/>
            <person name="Leys S.P."/>
            <person name="Shu S."/>
            <person name="Woodcroft B.J."/>
            <person name="Vervoort M."/>
            <person name="Kosik K.S."/>
            <person name="Manning G."/>
            <person name="Degnan B.M."/>
            <person name="Rokhsar D.S."/>
        </authorList>
    </citation>
    <scope>NUCLEOTIDE SEQUENCE [LARGE SCALE GENOMIC DNA]</scope>
</reference>
<dbReference type="EnsemblMetazoa" id="XM_019995202.1">
    <property type="protein sequence ID" value="XP_019850761.1"/>
    <property type="gene ID" value="LOC109581248"/>
</dbReference>
<dbReference type="EnsemblMetazoa" id="XM_019995203.1">
    <property type="protein sequence ID" value="XP_019850762.1"/>
    <property type="gene ID" value="LOC109581248"/>
</dbReference>
<keyword evidence="1" id="KW-0472">Membrane</keyword>
<accession>A0AAN0J194</accession>
<protein>
    <submittedName>
        <fullName evidence="2">Uncharacterized protein</fullName>
    </submittedName>
</protein>
<keyword evidence="3" id="KW-1185">Reference proteome</keyword>
<dbReference type="Proteomes" id="UP000007879">
    <property type="component" value="Unassembled WGS sequence"/>
</dbReference>
<name>A0AAN0J194_AMPQE</name>
<evidence type="ECO:0000313" key="3">
    <source>
        <dbReference type="Proteomes" id="UP000007879"/>
    </source>
</evidence>
<feature type="transmembrane region" description="Helical" evidence="1">
    <location>
        <begin position="62"/>
        <end position="90"/>
    </location>
</feature>
<reference evidence="2" key="2">
    <citation type="submission" date="2024-06" db="UniProtKB">
        <authorList>
            <consortium name="EnsemblMetazoa"/>
        </authorList>
    </citation>
    <scope>IDENTIFICATION</scope>
</reference>
<dbReference type="AlphaFoldDB" id="A0AAN0J194"/>
<organism evidence="2 3">
    <name type="scientific">Amphimedon queenslandica</name>
    <name type="common">Sponge</name>
    <dbReference type="NCBI Taxonomy" id="400682"/>
    <lineage>
        <taxon>Eukaryota</taxon>
        <taxon>Metazoa</taxon>
        <taxon>Porifera</taxon>
        <taxon>Demospongiae</taxon>
        <taxon>Heteroscleromorpha</taxon>
        <taxon>Haplosclerida</taxon>
        <taxon>Niphatidae</taxon>
        <taxon>Amphimedon</taxon>
    </lineage>
</organism>
<dbReference type="RefSeq" id="XP_019850761.1">
    <property type="nucleotide sequence ID" value="XM_019995202.1"/>
</dbReference>
<sequence length="138" mass="15011">MMAAFYHGLVSSYSTVVTIRSTGILSMEVEFAVTFSPHHTVNSTKTLDSSSRPLIDGVADTVVVLVCTIVGTVFVIILLIVIIIISIWCVRKWKKGGSIEITVNNPAYGQIEQSVQGSVLNTNVNPAYETVAVYEYVI</sequence>
<evidence type="ECO:0000256" key="1">
    <source>
        <dbReference type="SAM" id="Phobius"/>
    </source>
</evidence>
<proteinExistence type="predicted"/>
<dbReference type="RefSeq" id="XP_019850762.1">
    <property type="nucleotide sequence ID" value="XM_019995203.1"/>
</dbReference>
<dbReference type="GeneID" id="109581248"/>
<evidence type="ECO:0000313" key="2">
    <source>
        <dbReference type="EnsemblMetazoa" id="XP_019850760.1"/>
    </source>
</evidence>